<dbReference type="SMART" id="SM00670">
    <property type="entry name" value="PINc"/>
    <property type="match status" value="1"/>
</dbReference>
<dbReference type="InterPro" id="IPR002716">
    <property type="entry name" value="PIN_dom"/>
</dbReference>
<dbReference type="PROSITE" id="PS50926">
    <property type="entry name" value="TRAM"/>
    <property type="match status" value="1"/>
</dbReference>
<dbReference type="Gene3D" id="3.40.50.1010">
    <property type="entry name" value="5'-nuclease"/>
    <property type="match status" value="1"/>
</dbReference>
<reference evidence="7 8" key="1">
    <citation type="submission" date="2019-01" db="EMBL/GenBank/DDBJ databases">
        <title>Draft genomes of a novel of Aminipila strains.</title>
        <authorList>
            <person name="Ma S."/>
        </authorList>
    </citation>
    <scope>NUCLEOTIDE SEQUENCE [LARGE SCALE GENOMIC DNA]</scope>
    <source>
        <strain evidence="8">JN-39</strain>
    </source>
</reference>
<evidence type="ECO:0000256" key="2">
    <source>
        <dbReference type="ARBA" id="ARBA00022722"/>
    </source>
</evidence>
<evidence type="ECO:0000259" key="6">
    <source>
        <dbReference type="PROSITE" id="PS50926"/>
    </source>
</evidence>
<proteinExistence type="predicted"/>
<keyword evidence="5" id="KW-0472">Membrane</keyword>
<dbReference type="InterPro" id="IPR052041">
    <property type="entry name" value="Nucleic_acid_metab_PIN/TRAM"/>
</dbReference>
<dbReference type="GO" id="GO:0016787">
    <property type="term" value="F:hydrolase activity"/>
    <property type="evidence" value="ECO:0007669"/>
    <property type="project" value="UniProtKB-KW"/>
</dbReference>
<evidence type="ECO:0000313" key="8">
    <source>
        <dbReference type="Proteomes" id="UP000287601"/>
    </source>
</evidence>
<dbReference type="RefSeq" id="WP_128746325.1">
    <property type="nucleotide sequence ID" value="NZ_CP035281.1"/>
</dbReference>
<evidence type="ECO:0000256" key="5">
    <source>
        <dbReference type="SAM" id="Phobius"/>
    </source>
</evidence>
<dbReference type="KEGG" id="amij:EQM06_10125"/>
<sequence>MLKKLIRIILTVVGAMVGYGVFLLSEFMYGLSGTSLESKFTETQLAVTALCFAIIFGILFFRAAPSLGKHSVKVAKGIESDLQGVSTNEIVSGTFGLIVGLVIAFLVSQIYATIQFFYIGTILSIVTYLIMGYLGVIIATKRFKDITGAWLARSKGGQSSKSKSKLADATPKILDTSVIIDGRIADIMKTGFIEGNIVIPEFVLLELQHIADSSDGLKRNRGRRGLDILNKIQEEYGIDIYNTASEKSLDEIPEVDVKLLKLAQIMNGKVVTNDFNLNKVAGIKGVKVLNINELANTLKPVVLPGEDMKLFMVKEGKESNQAVAYLDDGTMIVVEDGRRYIGQNITVTVTSVLQTSAGRMIFAKPKR</sequence>
<gene>
    <name evidence="7" type="ORF">EQM06_10125</name>
</gene>
<dbReference type="PANTHER" id="PTHR11603:SF147">
    <property type="entry name" value="MEMBRANE PROTEIN"/>
    <property type="match status" value="1"/>
</dbReference>
<name>A0A410PXD5_9FIRM</name>
<dbReference type="Pfam" id="PF01850">
    <property type="entry name" value="PIN"/>
    <property type="match status" value="1"/>
</dbReference>
<comment type="cofactor">
    <cofactor evidence="1">
        <name>Mg(2+)</name>
        <dbReference type="ChEBI" id="CHEBI:18420"/>
    </cofactor>
</comment>
<evidence type="ECO:0000256" key="1">
    <source>
        <dbReference type="ARBA" id="ARBA00001946"/>
    </source>
</evidence>
<keyword evidence="5" id="KW-1133">Transmembrane helix</keyword>
<keyword evidence="3" id="KW-0378">Hydrolase</keyword>
<dbReference type="InterPro" id="IPR002792">
    <property type="entry name" value="TRAM_dom"/>
</dbReference>
<feature type="transmembrane region" description="Helical" evidence="5">
    <location>
        <begin position="5"/>
        <end position="25"/>
    </location>
</feature>
<dbReference type="CDD" id="cd09877">
    <property type="entry name" value="PIN_YacL-like"/>
    <property type="match status" value="1"/>
</dbReference>
<dbReference type="GO" id="GO:0004518">
    <property type="term" value="F:nuclease activity"/>
    <property type="evidence" value="ECO:0007669"/>
    <property type="project" value="UniProtKB-KW"/>
</dbReference>
<organism evidence="7 8">
    <name type="scientific">Aminipila luticellarii</name>
    <dbReference type="NCBI Taxonomy" id="2507160"/>
    <lineage>
        <taxon>Bacteria</taxon>
        <taxon>Bacillati</taxon>
        <taxon>Bacillota</taxon>
        <taxon>Clostridia</taxon>
        <taxon>Peptostreptococcales</taxon>
        <taxon>Anaerovoracaceae</taxon>
        <taxon>Aminipila</taxon>
    </lineage>
</organism>
<keyword evidence="4" id="KW-0460">Magnesium</keyword>
<dbReference type="PANTHER" id="PTHR11603">
    <property type="entry name" value="AAA FAMILY ATPASE"/>
    <property type="match status" value="1"/>
</dbReference>
<dbReference type="AlphaFoldDB" id="A0A410PXD5"/>
<feature type="domain" description="TRAM" evidence="6">
    <location>
        <begin position="301"/>
        <end position="362"/>
    </location>
</feature>
<feature type="transmembrane region" description="Helical" evidence="5">
    <location>
        <begin position="90"/>
        <end position="111"/>
    </location>
</feature>
<keyword evidence="8" id="KW-1185">Reference proteome</keyword>
<keyword evidence="5" id="KW-0812">Transmembrane</keyword>
<dbReference type="SUPFAM" id="SSF88723">
    <property type="entry name" value="PIN domain-like"/>
    <property type="match status" value="1"/>
</dbReference>
<keyword evidence="2" id="KW-0540">Nuclease</keyword>
<dbReference type="InterPro" id="IPR029060">
    <property type="entry name" value="PIN-like_dom_sf"/>
</dbReference>
<dbReference type="OrthoDB" id="9780734at2"/>
<evidence type="ECO:0000256" key="3">
    <source>
        <dbReference type="ARBA" id="ARBA00022801"/>
    </source>
</evidence>
<dbReference type="Proteomes" id="UP000287601">
    <property type="component" value="Chromosome"/>
</dbReference>
<accession>A0A410PXD5</accession>
<evidence type="ECO:0000313" key="7">
    <source>
        <dbReference type="EMBL" id="QAT43546.1"/>
    </source>
</evidence>
<dbReference type="EMBL" id="CP035281">
    <property type="protein sequence ID" value="QAT43546.1"/>
    <property type="molecule type" value="Genomic_DNA"/>
</dbReference>
<protein>
    <submittedName>
        <fullName evidence="7">PIN/TRAM domain-containing protein</fullName>
    </submittedName>
</protein>
<feature type="transmembrane region" description="Helical" evidence="5">
    <location>
        <begin position="117"/>
        <end position="139"/>
    </location>
</feature>
<evidence type="ECO:0000256" key="4">
    <source>
        <dbReference type="ARBA" id="ARBA00022842"/>
    </source>
</evidence>
<feature type="transmembrane region" description="Helical" evidence="5">
    <location>
        <begin position="45"/>
        <end position="64"/>
    </location>
</feature>